<evidence type="ECO:0000256" key="2">
    <source>
        <dbReference type="ARBA" id="ARBA00009721"/>
    </source>
</evidence>
<evidence type="ECO:0000259" key="4">
    <source>
        <dbReference type="Pfam" id="PF01212"/>
    </source>
</evidence>
<organism evidence="5">
    <name type="scientific">marine sediment metagenome</name>
    <dbReference type="NCBI Taxonomy" id="412755"/>
    <lineage>
        <taxon>unclassified sequences</taxon>
        <taxon>metagenomes</taxon>
        <taxon>ecological metagenomes</taxon>
    </lineage>
</organism>
<proteinExistence type="inferred from homology"/>
<evidence type="ECO:0000313" key="5">
    <source>
        <dbReference type="EMBL" id="GAG51333.1"/>
    </source>
</evidence>
<dbReference type="PANTHER" id="PTHR32325">
    <property type="entry name" value="BETA-ELIMINATING LYASE-LIKE PROTEIN-RELATED"/>
    <property type="match status" value="1"/>
</dbReference>
<dbReference type="PANTHER" id="PTHR32325:SF4">
    <property type="entry name" value="TRYPTOPHANASE"/>
    <property type="match status" value="1"/>
</dbReference>
<accession>X0YSH1</accession>
<dbReference type="Pfam" id="PF01212">
    <property type="entry name" value="Beta_elim_lyase"/>
    <property type="match status" value="1"/>
</dbReference>
<feature type="non-terminal residue" evidence="5">
    <location>
        <position position="233"/>
    </location>
</feature>
<evidence type="ECO:0000256" key="3">
    <source>
        <dbReference type="ARBA" id="ARBA00022898"/>
    </source>
</evidence>
<dbReference type="NCBIfam" id="NF009709">
    <property type="entry name" value="PRK13238.1"/>
    <property type="match status" value="1"/>
</dbReference>
<comment type="cofactor">
    <cofactor evidence="1">
        <name>pyridoxal 5'-phosphate</name>
        <dbReference type="ChEBI" id="CHEBI:597326"/>
    </cofactor>
</comment>
<keyword evidence="3" id="KW-0663">Pyridoxal phosphate</keyword>
<name>X0YSH1_9ZZZZ</name>
<sequence>IPFGMITITNNAGGGQPVSLENLKVVAETYHNHGIPFFIDACRFAENTFFIKLREPGYAEKTIPEIATEIFALADGATMSAKKDALVNIGGFLSMNDEGLYQQACNELILREGFPTYGGLAGRDLEAIAVGLHEGLNEDYLAYRLGQTEYLGERLLAHGIPIVEPPGGHAVYIDAGQLFPHIPQNEYPGQSLAVELYLEGGIRSVEIGSVMFATPDPKTGKIIYPKLELVRLA</sequence>
<reference evidence="5" key="1">
    <citation type="journal article" date="2014" name="Front. Microbiol.">
        <title>High frequency of phylogenetically diverse reductive dehalogenase-homologous genes in deep subseafloor sedimentary metagenomes.</title>
        <authorList>
            <person name="Kawai M."/>
            <person name="Futagami T."/>
            <person name="Toyoda A."/>
            <person name="Takaki Y."/>
            <person name="Nishi S."/>
            <person name="Hori S."/>
            <person name="Arai W."/>
            <person name="Tsubouchi T."/>
            <person name="Morono Y."/>
            <person name="Uchiyama I."/>
            <person name="Ito T."/>
            <person name="Fujiyama A."/>
            <person name="Inagaki F."/>
            <person name="Takami H."/>
        </authorList>
    </citation>
    <scope>NUCLEOTIDE SEQUENCE</scope>
    <source>
        <strain evidence="5">Expedition CK06-06</strain>
    </source>
</reference>
<dbReference type="InterPro" id="IPR015422">
    <property type="entry name" value="PyrdxlP-dep_Trfase_small"/>
</dbReference>
<comment type="caution">
    <text evidence="5">The sequence shown here is derived from an EMBL/GenBank/DDBJ whole genome shotgun (WGS) entry which is preliminary data.</text>
</comment>
<gene>
    <name evidence="5" type="ORF">S01H1_77498</name>
</gene>
<dbReference type="InterPro" id="IPR015421">
    <property type="entry name" value="PyrdxlP-dep_Trfase_major"/>
</dbReference>
<protein>
    <recommendedName>
        <fullName evidence="4">Aromatic amino acid beta-eliminating lyase/threonine aldolase domain-containing protein</fullName>
    </recommendedName>
</protein>
<feature type="domain" description="Aromatic amino acid beta-eliminating lyase/threonine aldolase" evidence="4">
    <location>
        <begin position="5"/>
        <end position="232"/>
    </location>
</feature>
<dbReference type="AlphaFoldDB" id="X0YSH1"/>
<dbReference type="InterPro" id="IPR015424">
    <property type="entry name" value="PyrdxlP-dep_Trfase"/>
</dbReference>
<feature type="non-terminal residue" evidence="5">
    <location>
        <position position="1"/>
    </location>
</feature>
<dbReference type="Gene3D" id="3.90.1150.10">
    <property type="entry name" value="Aspartate Aminotransferase, domain 1"/>
    <property type="match status" value="1"/>
</dbReference>
<dbReference type="EMBL" id="BARS01052090">
    <property type="protein sequence ID" value="GAG51333.1"/>
    <property type="molecule type" value="Genomic_DNA"/>
</dbReference>
<dbReference type="SUPFAM" id="SSF53383">
    <property type="entry name" value="PLP-dependent transferases"/>
    <property type="match status" value="1"/>
</dbReference>
<evidence type="ECO:0000256" key="1">
    <source>
        <dbReference type="ARBA" id="ARBA00001933"/>
    </source>
</evidence>
<dbReference type="InterPro" id="IPR001597">
    <property type="entry name" value="ArAA_b-elim_lyase/Thr_aldolase"/>
</dbReference>
<dbReference type="Gene3D" id="3.40.640.10">
    <property type="entry name" value="Type I PLP-dependent aspartate aminotransferase-like (Major domain)"/>
    <property type="match status" value="1"/>
</dbReference>
<dbReference type="GO" id="GO:0016829">
    <property type="term" value="F:lyase activity"/>
    <property type="evidence" value="ECO:0007669"/>
    <property type="project" value="InterPro"/>
</dbReference>
<dbReference type="GO" id="GO:0006520">
    <property type="term" value="P:amino acid metabolic process"/>
    <property type="evidence" value="ECO:0007669"/>
    <property type="project" value="InterPro"/>
</dbReference>
<comment type="similarity">
    <text evidence="2">Belongs to the beta-eliminating lyase family.</text>
</comment>